<evidence type="ECO:0000256" key="8">
    <source>
        <dbReference type="SAM" id="MobiDB-lite"/>
    </source>
</evidence>
<dbReference type="InterPro" id="IPR050256">
    <property type="entry name" value="Glycosyltransferase_2"/>
</dbReference>
<dbReference type="Gene3D" id="3.90.550.10">
    <property type="entry name" value="Spore Coat Polysaccharide Biosynthesis Protein SpsA, Chain A"/>
    <property type="match status" value="1"/>
</dbReference>
<dbReference type="InterPro" id="IPR029044">
    <property type="entry name" value="Nucleotide-diphossugar_trans"/>
</dbReference>
<dbReference type="GO" id="GO:0099621">
    <property type="term" value="F:undecaprenyl-phosphate 4-deoxy-4-formamido-L-arabinose transferase activity"/>
    <property type="evidence" value="ECO:0007669"/>
    <property type="project" value="TreeGrafter"/>
</dbReference>
<evidence type="ECO:0000256" key="5">
    <source>
        <dbReference type="ARBA" id="ARBA00022985"/>
    </source>
</evidence>
<dbReference type="Proteomes" id="UP000321960">
    <property type="component" value="Unassembled WGS sequence"/>
</dbReference>
<name>A0A512J139_9HYPH</name>
<feature type="domain" description="Glycosyltransferase 2-like" evidence="9">
    <location>
        <begin position="28"/>
        <end position="189"/>
    </location>
</feature>
<evidence type="ECO:0000256" key="3">
    <source>
        <dbReference type="ARBA" id="ARBA00022679"/>
    </source>
</evidence>
<dbReference type="SUPFAM" id="SSF53448">
    <property type="entry name" value="Nucleotide-diphospho-sugar transferases"/>
    <property type="match status" value="1"/>
</dbReference>
<evidence type="ECO:0000256" key="6">
    <source>
        <dbReference type="ARBA" id="ARBA00022989"/>
    </source>
</evidence>
<evidence type="ECO:0000256" key="2">
    <source>
        <dbReference type="ARBA" id="ARBA00022676"/>
    </source>
</evidence>
<dbReference type="EMBL" id="BJZU01000027">
    <property type="protein sequence ID" value="GEP03647.1"/>
    <property type="molecule type" value="Genomic_DNA"/>
</dbReference>
<evidence type="ECO:0000313" key="13">
    <source>
        <dbReference type="Proteomes" id="UP001156856"/>
    </source>
</evidence>
<dbReference type="Proteomes" id="UP001156856">
    <property type="component" value="Unassembled WGS sequence"/>
</dbReference>
<evidence type="ECO:0000256" key="1">
    <source>
        <dbReference type="ARBA" id="ARBA00022475"/>
    </source>
</evidence>
<dbReference type="EMBL" id="BSPK01000058">
    <property type="protein sequence ID" value="GLS64974.1"/>
    <property type="molecule type" value="Genomic_DNA"/>
</dbReference>
<keyword evidence="6" id="KW-1133">Transmembrane helix</keyword>
<dbReference type="PANTHER" id="PTHR48090:SF3">
    <property type="entry name" value="UNDECAPRENYL-PHOSPHATE 4-DEOXY-4-FORMAMIDO-L-ARABINOSE TRANSFERASE"/>
    <property type="match status" value="1"/>
</dbReference>
<feature type="region of interest" description="Disordered" evidence="8">
    <location>
        <begin position="1"/>
        <end position="20"/>
    </location>
</feature>
<evidence type="ECO:0000259" key="9">
    <source>
        <dbReference type="Pfam" id="PF00535"/>
    </source>
</evidence>
<reference evidence="13" key="2">
    <citation type="journal article" date="2019" name="Int. J. Syst. Evol. Microbiol.">
        <title>The Global Catalogue of Microorganisms (GCM) 10K type strain sequencing project: providing services to taxonomists for standard genome sequencing and annotation.</title>
        <authorList>
            <consortium name="The Broad Institute Genomics Platform"/>
            <consortium name="The Broad Institute Genome Sequencing Center for Infectious Disease"/>
            <person name="Wu L."/>
            <person name="Ma J."/>
        </authorList>
    </citation>
    <scope>NUCLEOTIDE SEQUENCE [LARGE SCALE GENOMIC DNA]</scope>
    <source>
        <strain evidence="13">NBRC 107715</strain>
    </source>
</reference>
<evidence type="ECO:0000313" key="12">
    <source>
        <dbReference type="Proteomes" id="UP000321960"/>
    </source>
</evidence>
<reference evidence="10 12" key="3">
    <citation type="submission" date="2019-07" db="EMBL/GenBank/DDBJ databases">
        <title>Whole genome shotgun sequence of Methylobacterium oxalidis NBRC 107715.</title>
        <authorList>
            <person name="Hosoyama A."/>
            <person name="Uohara A."/>
            <person name="Ohji S."/>
            <person name="Ichikawa N."/>
        </authorList>
    </citation>
    <scope>NUCLEOTIDE SEQUENCE [LARGE SCALE GENOMIC DNA]</scope>
    <source>
        <strain evidence="10 12">NBRC 107715</strain>
    </source>
</reference>
<sequence>MTQPMPEHPVRNPVMSADTHPAADPRLTVVVPVRNEAGNIAALIAEIEAACAGLAPFEVVYVDDGSTDATPERLAEARAGRPWLRVLRHAASAGQSAAVRSGVAAARGGLVATLDGDGQNDPAFIPALVAALEQAGPGAGLAQGQRTGRKDGPFKMLQSRIANGVRGRILRDATRDTGCGLKVFRRAVYLRLPYFDALHRFMPALVAREGYAVVHRDVVDRPRLTGTSNYGLFDRLWVGLLDLAGVWWLIRRKRATPAVAEVGTPEIGPEIIPPIAPEAAIPGARPC</sequence>
<accession>A0A512J139</accession>
<keyword evidence="1" id="KW-1003">Cell membrane</keyword>
<keyword evidence="5" id="KW-0448">Lipopolysaccharide biosynthesis</keyword>
<dbReference type="InterPro" id="IPR001173">
    <property type="entry name" value="Glyco_trans_2-like"/>
</dbReference>
<evidence type="ECO:0000256" key="4">
    <source>
        <dbReference type="ARBA" id="ARBA00022692"/>
    </source>
</evidence>
<comment type="caution">
    <text evidence="10">The sequence shown here is derived from an EMBL/GenBank/DDBJ whole genome shotgun (WGS) entry which is preliminary data.</text>
</comment>
<keyword evidence="2 10" id="KW-0328">Glycosyltransferase</keyword>
<organism evidence="10 12">
    <name type="scientific">Methylobacterium oxalidis</name>
    <dbReference type="NCBI Taxonomy" id="944322"/>
    <lineage>
        <taxon>Bacteria</taxon>
        <taxon>Pseudomonadati</taxon>
        <taxon>Pseudomonadota</taxon>
        <taxon>Alphaproteobacteria</taxon>
        <taxon>Hyphomicrobiales</taxon>
        <taxon>Methylobacteriaceae</taxon>
        <taxon>Methylobacterium</taxon>
    </lineage>
</organism>
<reference evidence="11" key="4">
    <citation type="submission" date="2023-01" db="EMBL/GenBank/DDBJ databases">
        <title>Draft genome sequence of Methylobacterium oxalidis strain NBRC 107715.</title>
        <authorList>
            <person name="Sun Q."/>
            <person name="Mori K."/>
        </authorList>
    </citation>
    <scope>NUCLEOTIDE SEQUENCE</scope>
    <source>
        <strain evidence="11">NBRC 107715</strain>
    </source>
</reference>
<dbReference type="Pfam" id="PF00535">
    <property type="entry name" value="Glycos_transf_2"/>
    <property type="match status" value="1"/>
</dbReference>
<dbReference type="GO" id="GO:0005886">
    <property type="term" value="C:plasma membrane"/>
    <property type="evidence" value="ECO:0007669"/>
    <property type="project" value="TreeGrafter"/>
</dbReference>
<dbReference type="AlphaFoldDB" id="A0A512J139"/>
<evidence type="ECO:0000256" key="7">
    <source>
        <dbReference type="ARBA" id="ARBA00023136"/>
    </source>
</evidence>
<evidence type="ECO:0000313" key="10">
    <source>
        <dbReference type="EMBL" id="GEP03647.1"/>
    </source>
</evidence>
<dbReference type="CDD" id="cd04179">
    <property type="entry name" value="DPM_DPG-synthase_like"/>
    <property type="match status" value="1"/>
</dbReference>
<dbReference type="FunFam" id="3.90.550.10:FF:000170">
    <property type="entry name" value="Dolichol-phosphate mannosyltransferase"/>
    <property type="match status" value="1"/>
</dbReference>
<keyword evidence="7" id="KW-0472">Membrane</keyword>
<dbReference type="GO" id="GO:0009103">
    <property type="term" value="P:lipopolysaccharide biosynthetic process"/>
    <property type="evidence" value="ECO:0007669"/>
    <property type="project" value="UniProtKB-KW"/>
</dbReference>
<dbReference type="PANTHER" id="PTHR48090">
    <property type="entry name" value="UNDECAPRENYL-PHOSPHATE 4-DEOXY-4-FORMAMIDO-L-ARABINOSE TRANSFERASE-RELATED"/>
    <property type="match status" value="1"/>
</dbReference>
<protein>
    <submittedName>
        <fullName evidence="10">Dolichol-phosphate mannosyltransferase</fullName>
    </submittedName>
</protein>
<gene>
    <name evidence="11" type="ORF">GCM10007888_33550</name>
    <name evidence="10" type="ORF">MOX02_16850</name>
</gene>
<evidence type="ECO:0000313" key="11">
    <source>
        <dbReference type="EMBL" id="GLS64974.1"/>
    </source>
</evidence>
<reference evidence="11" key="1">
    <citation type="journal article" date="2014" name="Int. J. Syst. Evol. Microbiol.">
        <title>Complete genome of a new Firmicutes species belonging to the dominant human colonic microbiota ('Ruminococcus bicirculans') reveals two chromosomes and a selective capacity to utilize plant glucans.</title>
        <authorList>
            <consortium name="NISC Comparative Sequencing Program"/>
            <person name="Wegmann U."/>
            <person name="Louis P."/>
            <person name="Goesmann A."/>
            <person name="Henrissat B."/>
            <person name="Duncan S.H."/>
            <person name="Flint H.J."/>
        </authorList>
    </citation>
    <scope>NUCLEOTIDE SEQUENCE</scope>
    <source>
        <strain evidence="11">NBRC 107715</strain>
    </source>
</reference>
<keyword evidence="4" id="KW-0812">Transmembrane</keyword>
<keyword evidence="13" id="KW-1185">Reference proteome</keyword>
<proteinExistence type="predicted"/>
<keyword evidence="3 10" id="KW-0808">Transferase</keyword>